<keyword evidence="2" id="KW-0472">Membrane</keyword>
<dbReference type="Proteomes" id="UP000715441">
    <property type="component" value="Unassembled WGS sequence"/>
</dbReference>
<feature type="compositionally biased region" description="Polar residues" evidence="1">
    <location>
        <begin position="1"/>
        <end position="15"/>
    </location>
</feature>
<comment type="caution">
    <text evidence="3">The sequence shown here is derived from an EMBL/GenBank/DDBJ whole genome shotgun (WGS) entry which is preliminary data.</text>
</comment>
<feature type="transmembrane region" description="Helical" evidence="2">
    <location>
        <begin position="256"/>
        <end position="274"/>
    </location>
</feature>
<protein>
    <submittedName>
        <fullName evidence="3">ABC transporter permease</fullName>
    </submittedName>
</protein>
<evidence type="ECO:0000313" key="3">
    <source>
        <dbReference type="EMBL" id="NKQ53212.1"/>
    </source>
</evidence>
<dbReference type="Pfam" id="PF02405">
    <property type="entry name" value="MlaE"/>
    <property type="match status" value="1"/>
</dbReference>
<keyword evidence="4" id="KW-1185">Reference proteome</keyword>
<dbReference type="RefSeq" id="WP_168513900.1">
    <property type="nucleotide sequence ID" value="NZ_JAAXLS010000004.1"/>
</dbReference>
<dbReference type="InterPro" id="IPR030802">
    <property type="entry name" value="Permease_MalE"/>
</dbReference>
<evidence type="ECO:0000313" key="4">
    <source>
        <dbReference type="Proteomes" id="UP000715441"/>
    </source>
</evidence>
<keyword evidence="2" id="KW-1133">Transmembrane helix</keyword>
<accession>A0ABX1J4I2</accession>
<keyword evidence="2" id="KW-0812">Transmembrane</keyword>
<gene>
    <name evidence="3" type="ORF">HFP15_09990</name>
</gene>
<dbReference type="PANTHER" id="PTHR30188:SF13">
    <property type="entry name" value="CONSERVED HYPOTHETICAL INTEGRAL MEMBRANE PROTEIN YRBE3B"/>
    <property type="match status" value="1"/>
</dbReference>
<feature type="transmembrane region" description="Helical" evidence="2">
    <location>
        <begin position="60"/>
        <end position="88"/>
    </location>
</feature>
<proteinExistence type="predicted"/>
<evidence type="ECO:0000256" key="1">
    <source>
        <dbReference type="SAM" id="MobiDB-lite"/>
    </source>
</evidence>
<name>A0ABX1J4I2_9PSEU</name>
<reference evidence="3 4" key="1">
    <citation type="submission" date="2020-04" db="EMBL/GenBank/DDBJ databases">
        <title>Novel species.</title>
        <authorList>
            <person name="Teo W.F.A."/>
            <person name="Lipun K."/>
            <person name="Srisuk N."/>
            <person name="Duangmal K."/>
        </authorList>
    </citation>
    <scope>NUCLEOTIDE SEQUENCE [LARGE SCALE GENOMIC DNA]</scope>
    <source>
        <strain evidence="3 4">K13G38</strain>
    </source>
</reference>
<feature type="transmembrane region" description="Helical" evidence="2">
    <location>
        <begin position="215"/>
        <end position="236"/>
    </location>
</feature>
<dbReference type="PANTHER" id="PTHR30188">
    <property type="entry name" value="ABC TRANSPORTER PERMEASE PROTEIN-RELATED"/>
    <property type="match status" value="1"/>
</dbReference>
<sequence>MTESFRPSQGQLTLPPQNPVAPRAKPSGAAQFFGRTAEMLRFAGGTIKDLPTVRLYASEVFAQAGVIILSSALVLWFMEFMLGAVLGIETHYLFRQMGAASYVGAVPAIFATRGASETMWGWILSAKVGCGIVAEIGSMRIGEEVDAMEVMGVNSRAYLVGTRVVASIIAMPFLYVVGFLMSFAGAYVMNVVSLKTVSEGGFFAVLWSFQNLTDFVYAVLWAMVVTIVIILVSCFFGYTASGGPVGVGNATAKSMAVNMVLISVLAMAVVQLLYGNNPNAPIAN</sequence>
<feature type="region of interest" description="Disordered" evidence="1">
    <location>
        <begin position="1"/>
        <end position="27"/>
    </location>
</feature>
<organism evidence="3 4">
    <name type="scientific">Amycolatopsis acididurans</name>
    <dbReference type="NCBI Taxonomy" id="2724524"/>
    <lineage>
        <taxon>Bacteria</taxon>
        <taxon>Bacillati</taxon>
        <taxon>Actinomycetota</taxon>
        <taxon>Actinomycetes</taxon>
        <taxon>Pseudonocardiales</taxon>
        <taxon>Pseudonocardiaceae</taxon>
        <taxon>Amycolatopsis</taxon>
    </lineage>
</organism>
<feature type="transmembrane region" description="Helical" evidence="2">
    <location>
        <begin position="164"/>
        <end position="189"/>
    </location>
</feature>
<dbReference type="EMBL" id="JAAXLS010000004">
    <property type="protein sequence ID" value="NKQ53212.1"/>
    <property type="molecule type" value="Genomic_DNA"/>
</dbReference>
<evidence type="ECO:0000256" key="2">
    <source>
        <dbReference type="SAM" id="Phobius"/>
    </source>
</evidence>